<organism evidence="3">
    <name type="scientific">viral metagenome</name>
    <dbReference type="NCBI Taxonomy" id="1070528"/>
    <lineage>
        <taxon>unclassified sequences</taxon>
        <taxon>metagenomes</taxon>
        <taxon>organismal metagenomes</taxon>
    </lineage>
</organism>
<dbReference type="AlphaFoldDB" id="A0A6M3MCH1"/>
<protein>
    <recommendedName>
        <fullName evidence="4">t-SNARE coiled-coil homology domain-containing protein</fullName>
    </recommendedName>
</protein>
<keyword evidence="2" id="KW-0472">Membrane</keyword>
<gene>
    <name evidence="3" type="ORF">MM171B00543_0009</name>
</gene>
<evidence type="ECO:0000313" key="3">
    <source>
        <dbReference type="EMBL" id="QJB03820.1"/>
    </source>
</evidence>
<sequence length="121" mass="14035">MDMIISMTPQKIPFNNYSDNNYDSYESKQIDKIEQKLTTLFSELSAITTHIGIARNGIENIESNINEIKKTLYTTTEKFDIQLKEHDKRLDKLEQHKSKVEAATIILAFLITTIAAYRVFF</sequence>
<proteinExistence type="predicted"/>
<accession>A0A6M3MCH1</accession>
<reference evidence="3" key="1">
    <citation type="submission" date="2020-03" db="EMBL/GenBank/DDBJ databases">
        <title>The deep terrestrial virosphere.</title>
        <authorList>
            <person name="Holmfeldt K."/>
            <person name="Nilsson E."/>
            <person name="Simone D."/>
            <person name="Lopez-Fernandez M."/>
            <person name="Wu X."/>
            <person name="de Brujin I."/>
            <person name="Lundin D."/>
            <person name="Andersson A."/>
            <person name="Bertilsson S."/>
            <person name="Dopson M."/>
        </authorList>
    </citation>
    <scope>NUCLEOTIDE SEQUENCE</scope>
    <source>
        <strain evidence="3">MM171B00543</strain>
    </source>
</reference>
<evidence type="ECO:0000256" key="2">
    <source>
        <dbReference type="SAM" id="Phobius"/>
    </source>
</evidence>
<dbReference type="Gene3D" id="1.10.287.1490">
    <property type="match status" value="1"/>
</dbReference>
<evidence type="ECO:0008006" key="4">
    <source>
        <dbReference type="Google" id="ProtNLM"/>
    </source>
</evidence>
<feature type="transmembrane region" description="Helical" evidence="2">
    <location>
        <begin position="102"/>
        <end position="120"/>
    </location>
</feature>
<dbReference type="EMBL" id="MT143862">
    <property type="protein sequence ID" value="QJB03820.1"/>
    <property type="molecule type" value="Genomic_DNA"/>
</dbReference>
<evidence type="ECO:0000256" key="1">
    <source>
        <dbReference type="SAM" id="Coils"/>
    </source>
</evidence>
<keyword evidence="2" id="KW-1133">Transmembrane helix</keyword>
<keyword evidence="2" id="KW-0812">Transmembrane</keyword>
<name>A0A6M3MCH1_9ZZZZ</name>
<keyword evidence="1" id="KW-0175">Coiled coil</keyword>
<feature type="coiled-coil region" evidence="1">
    <location>
        <begin position="76"/>
        <end position="103"/>
    </location>
</feature>